<accession>A0A2Z5UTG9</accession>
<organism evidence="1 2">
    <name type="scientific">Candidatus Rickettsiella viridis</name>
    <dbReference type="NCBI Taxonomy" id="676208"/>
    <lineage>
        <taxon>Bacteria</taxon>
        <taxon>Pseudomonadati</taxon>
        <taxon>Pseudomonadota</taxon>
        <taxon>Gammaproteobacteria</taxon>
        <taxon>Legionellales</taxon>
        <taxon>Coxiellaceae</taxon>
        <taxon>Rickettsiella</taxon>
    </lineage>
</organism>
<dbReference type="AlphaFoldDB" id="A0A2Z5UTG9"/>
<dbReference type="Proteomes" id="UP000282483">
    <property type="component" value="Chromosome"/>
</dbReference>
<reference evidence="1 2" key="1">
    <citation type="submission" date="2017-03" db="EMBL/GenBank/DDBJ databases">
        <title>The genome sequence of Candidatus Rickettsiella viridis.</title>
        <authorList>
            <person name="Nikoh N."/>
            <person name="Tsuchida T."/>
            <person name="Yamaguchi K."/>
            <person name="Maeda T."/>
            <person name="Shigenobu S."/>
            <person name="Fukatsu T."/>
        </authorList>
    </citation>
    <scope>NUCLEOTIDE SEQUENCE [LARGE SCALE GENOMIC DNA]</scope>
    <source>
        <strain evidence="1 2">Ap-RA04</strain>
    </source>
</reference>
<proteinExistence type="predicted"/>
<evidence type="ECO:0000313" key="2">
    <source>
        <dbReference type="Proteomes" id="UP000282483"/>
    </source>
</evidence>
<dbReference type="EMBL" id="AP018005">
    <property type="protein sequence ID" value="BBB14734.1"/>
    <property type="molecule type" value="Genomic_DNA"/>
</dbReference>
<keyword evidence="2" id="KW-1185">Reference proteome</keyword>
<protein>
    <submittedName>
        <fullName evidence="1">Uncharacterized protein</fullName>
    </submittedName>
</protein>
<gene>
    <name evidence="1" type="ORF">RVIR1_01970</name>
</gene>
<sequence>MQTYKVIRHCGRKARGNPATHSPKLLRAYGTRNDKWRCSFHSLAMTVVFYH</sequence>
<name>A0A2Z5UTG9_9COXI</name>
<dbReference type="KEGG" id="rvi:RVIR1_01970"/>
<evidence type="ECO:0000313" key="1">
    <source>
        <dbReference type="EMBL" id="BBB14734.1"/>
    </source>
</evidence>